<proteinExistence type="predicted"/>
<dbReference type="Proteomes" id="UP000053370">
    <property type="component" value="Unassembled WGS sequence"/>
</dbReference>
<dbReference type="STRING" id="1678840.ATC1_131796"/>
<accession>A0A0S7BYW0</accession>
<dbReference type="InterPro" id="IPR036390">
    <property type="entry name" value="WH_DNA-bd_sf"/>
</dbReference>
<dbReference type="EMBL" id="DF968181">
    <property type="protein sequence ID" value="GAP41800.1"/>
    <property type="molecule type" value="Genomic_DNA"/>
</dbReference>
<protein>
    <submittedName>
        <fullName evidence="1">Winged helix-turn-helix DNA-binding</fullName>
    </submittedName>
</protein>
<dbReference type="InterPro" id="IPR036388">
    <property type="entry name" value="WH-like_DNA-bd_sf"/>
</dbReference>
<reference evidence="1" key="1">
    <citation type="journal article" date="2015" name="Genome Announc.">
        <title>Draft Genome Sequence of Anaerolineae Strain TC1, a Novel Isolate from a Methanogenic Wastewater Treatment System.</title>
        <authorList>
            <person name="Matsuura N."/>
            <person name="Tourlousse D.M."/>
            <person name="Sun L."/>
            <person name="Toyonaga M."/>
            <person name="Kuroda K."/>
            <person name="Ohashi A."/>
            <person name="Cruz R."/>
            <person name="Yamaguchi T."/>
            <person name="Sekiguchi Y."/>
        </authorList>
    </citation>
    <scope>NUCLEOTIDE SEQUENCE [LARGE SCALE GENOMIC DNA]</scope>
    <source>
        <strain evidence="1">TC1</strain>
    </source>
</reference>
<gene>
    <name evidence="1" type="ORF">ATC1_131796</name>
</gene>
<dbReference type="AlphaFoldDB" id="A0A0S7BYW0"/>
<dbReference type="GO" id="GO:0003677">
    <property type="term" value="F:DNA binding"/>
    <property type="evidence" value="ECO:0007669"/>
    <property type="project" value="UniProtKB-KW"/>
</dbReference>
<keyword evidence="2" id="KW-1185">Reference proteome</keyword>
<dbReference type="RefSeq" id="WP_172667798.1">
    <property type="nucleotide sequence ID" value="NZ_DF968181.1"/>
</dbReference>
<organism evidence="1">
    <name type="scientific">Flexilinea flocculi</name>
    <dbReference type="NCBI Taxonomy" id="1678840"/>
    <lineage>
        <taxon>Bacteria</taxon>
        <taxon>Bacillati</taxon>
        <taxon>Chloroflexota</taxon>
        <taxon>Anaerolineae</taxon>
        <taxon>Anaerolineales</taxon>
        <taxon>Anaerolineaceae</taxon>
        <taxon>Flexilinea</taxon>
    </lineage>
</organism>
<sequence>MTILSPDQGYDDNEDLKDLDILELLEENPNSTQAVLANKLGVAVGTINWHVKHLVDKGYLKIQRLERRKLKYIITPEGLALRTRLAVDYIHSSFQLYRLLRQRMKSVLDQCSEAHYSALILNGDGDVAEICRLTGIEQGFKIIDQKTAAQKEMKLPVVDIQGLKLFLTIPDDSK</sequence>
<evidence type="ECO:0000313" key="1">
    <source>
        <dbReference type="EMBL" id="GAP41800.1"/>
    </source>
</evidence>
<keyword evidence="1" id="KW-0238">DNA-binding</keyword>
<dbReference type="SUPFAM" id="SSF46785">
    <property type="entry name" value="Winged helix' DNA-binding domain"/>
    <property type="match status" value="1"/>
</dbReference>
<evidence type="ECO:0000313" key="2">
    <source>
        <dbReference type="Proteomes" id="UP000053370"/>
    </source>
</evidence>
<dbReference type="Gene3D" id="1.10.10.10">
    <property type="entry name" value="Winged helix-like DNA-binding domain superfamily/Winged helix DNA-binding domain"/>
    <property type="match status" value="1"/>
</dbReference>
<dbReference type="Pfam" id="PF13412">
    <property type="entry name" value="HTH_24"/>
    <property type="match status" value="1"/>
</dbReference>
<name>A0A0S7BYW0_9CHLR</name>